<sequence>MKKIIALITILVLSACSMDGDSGGQVITLLPIDESVTPSNFTYRTTDTIKVKYSLPSGCHMFYNLYYQYKDTTRIVAIRSLQDLSLTCSDALIEKELEIPIQVTQKQDYVFKFWKGKDADGKDTFEEKVVPVIN</sequence>
<proteinExistence type="predicted"/>
<protein>
    <recommendedName>
        <fullName evidence="4">Lipoprotein</fullName>
    </recommendedName>
</protein>
<dbReference type="RefSeq" id="WP_348739401.1">
    <property type="nucleotide sequence ID" value="NZ_CAXJRC010000042.1"/>
</dbReference>
<dbReference type="PROSITE" id="PS51257">
    <property type="entry name" value="PROKAR_LIPOPROTEIN"/>
    <property type="match status" value="1"/>
</dbReference>
<accession>A0ABM9PPX8</accession>
<evidence type="ECO:0000313" key="3">
    <source>
        <dbReference type="Proteomes" id="UP001497602"/>
    </source>
</evidence>
<reference evidence="2 3" key="1">
    <citation type="submission" date="2024-05" db="EMBL/GenBank/DDBJ databases">
        <authorList>
            <person name="Duchaud E."/>
        </authorList>
    </citation>
    <scope>NUCLEOTIDE SEQUENCE [LARGE SCALE GENOMIC DNA]</scope>
    <source>
        <strain evidence="2">Ena-SAMPLE-TAB-13-05-2024-13:56:06:370-140305</strain>
    </source>
</reference>
<feature type="signal peptide" evidence="1">
    <location>
        <begin position="1"/>
        <end position="19"/>
    </location>
</feature>
<name>A0ABM9PPX8_9FLAO</name>
<feature type="chain" id="PRO_5045115804" description="Lipoprotein" evidence="1">
    <location>
        <begin position="20"/>
        <end position="134"/>
    </location>
</feature>
<comment type="caution">
    <text evidence="2">The sequence shown here is derived from an EMBL/GenBank/DDBJ whole genome shotgun (WGS) entry which is preliminary data.</text>
</comment>
<dbReference type="Proteomes" id="UP001497602">
    <property type="component" value="Unassembled WGS sequence"/>
</dbReference>
<evidence type="ECO:0000313" key="2">
    <source>
        <dbReference type="EMBL" id="CAL2107802.1"/>
    </source>
</evidence>
<keyword evidence="3" id="KW-1185">Reference proteome</keyword>
<dbReference type="EMBL" id="CAXJRC010000042">
    <property type="protein sequence ID" value="CAL2107802.1"/>
    <property type="molecule type" value="Genomic_DNA"/>
</dbReference>
<evidence type="ECO:0000256" key="1">
    <source>
        <dbReference type="SAM" id="SignalP"/>
    </source>
</evidence>
<gene>
    <name evidence="2" type="ORF">T190115A13A_50044</name>
</gene>
<keyword evidence="1" id="KW-0732">Signal</keyword>
<evidence type="ECO:0008006" key="4">
    <source>
        <dbReference type="Google" id="ProtNLM"/>
    </source>
</evidence>
<organism evidence="2 3">
    <name type="scientific">Tenacibaculum vairaonense</name>
    <dbReference type="NCBI Taxonomy" id="3137860"/>
    <lineage>
        <taxon>Bacteria</taxon>
        <taxon>Pseudomonadati</taxon>
        <taxon>Bacteroidota</taxon>
        <taxon>Flavobacteriia</taxon>
        <taxon>Flavobacteriales</taxon>
        <taxon>Flavobacteriaceae</taxon>
        <taxon>Tenacibaculum</taxon>
    </lineage>
</organism>